<dbReference type="STRING" id="85558.T45_00055"/>
<accession>L7FAY2</accession>
<dbReference type="CDD" id="cd06225">
    <property type="entry name" value="HAMP"/>
    <property type="match status" value="1"/>
</dbReference>
<dbReference type="InterPro" id="IPR004358">
    <property type="entry name" value="Sig_transdc_His_kin-like_C"/>
</dbReference>
<evidence type="ECO:0000256" key="2">
    <source>
        <dbReference type="ARBA" id="ARBA00004236"/>
    </source>
</evidence>
<dbReference type="InterPro" id="IPR003660">
    <property type="entry name" value="HAMP_dom"/>
</dbReference>
<feature type="domain" description="Histidine kinase" evidence="12">
    <location>
        <begin position="464"/>
        <end position="685"/>
    </location>
</feature>
<dbReference type="SUPFAM" id="SSF47384">
    <property type="entry name" value="Homodimeric domain of signal transducing histidine kinase"/>
    <property type="match status" value="1"/>
</dbReference>
<evidence type="ECO:0000256" key="11">
    <source>
        <dbReference type="SAM" id="Phobius"/>
    </source>
</evidence>
<evidence type="ECO:0000256" key="1">
    <source>
        <dbReference type="ARBA" id="ARBA00000085"/>
    </source>
</evidence>
<dbReference type="PROSITE" id="PS50109">
    <property type="entry name" value="HIS_KIN"/>
    <property type="match status" value="1"/>
</dbReference>
<dbReference type="PANTHER" id="PTHR43711">
    <property type="entry name" value="TWO-COMPONENT HISTIDINE KINASE"/>
    <property type="match status" value="1"/>
</dbReference>
<dbReference type="SUPFAM" id="SSF55874">
    <property type="entry name" value="ATPase domain of HSP90 chaperone/DNA topoisomerase II/histidine kinase"/>
    <property type="match status" value="1"/>
</dbReference>
<keyword evidence="15" id="KW-1185">Reference proteome</keyword>
<evidence type="ECO:0000259" key="12">
    <source>
        <dbReference type="PROSITE" id="PS50109"/>
    </source>
</evidence>
<dbReference type="EMBL" id="AEJB01000263">
    <property type="protein sequence ID" value="ELP67820.1"/>
    <property type="molecule type" value="Genomic_DNA"/>
</dbReference>
<keyword evidence="11" id="KW-0472">Membrane</keyword>
<feature type="transmembrane region" description="Helical" evidence="11">
    <location>
        <begin position="28"/>
        <end position="48"/>
    </location>
</feature>
<dbReference type="SUPFAM" id="SSF158472">
    <property type="entry name" value="HAMP domain-like"/>
    <property type="match status" value="1"/>
</dbReference>
<dbReference type="Gene3D" id="1.10.287.130">
    <property type="match status" value="1"/>
</dbReference>
<dbReference type="InterPro" id="IPR003594">
    <property type="entry name" value="HATPase_dom"/>
</dbReference>
<dbReference type="Gene3D" id="3.30.565.10">
    <property type="entry name" value="Histidine kinase-like ATPase, C-terminal domain"/>
    <property type="match status" value="1"/>
</dbReference>
<evidence type="ECO:0000256" key="6">
    <source>
        <dbReference type="ARBA" id="ARBA00022692"/>
    </source>
</evidence>
<keyword evidence="4" id="KW-0597">Phosphoprotein</keyword>
<dbReference type="PANTHER" id="PTHR43711:SF1">
    <property type="entry name" value="HISTIDINE KINASE 1"/>
    <property type="match status" value="1"/>
</dbReference>
<reference evidence="14 15" key="1">
    <citation type="journal article" date="2011" name="Plasmid">
        <title>Streptomyces turgidiscabies Car8 contains a modular pathogenicity island that shares virulence genes with other actinobacterial plant pathogens.</title>
        <authorList>
            <person name="Huguet-Tapia J.C."/>
            <person name="Badger J.H."/>
            <person name="Loria R."/>
            <person name="Pettis G.S."/>
        </authorList>
    </citation>
    <scope>NUCLEOTIDE SEQUENCE [LARGE SCALE GENOMIC DNA]</scope>
    <source>
        <strain evidence="14 15">Car8</strain>
    </source>
</reference>
<evidence type="ECO:0000256" key="3">
    <source>
        <dbReference type="ARBA" id="ARBA00012438"/>
    </source>
</evidence>
<dbReference type="PRINTS" id="PR00344">
    <property type="entry name" value="BCTRLSENSOR"/>
</dbReference>
<evidence type="ECO:0000313" key="15">
    <source>
        <dbReference type="Proteomes" id="UP000010931"/>
    </source>
</evidence>
<evidence type="ECO:0000256" key="8">
    <source>
        <dbReference type="ARBA" id="ARBA00022989"/>
    </source>
</evidence>
<dbReference type="GO" id="GO:0000155">
    <property type="term" value="F:phosphorelay sensor kinase activity"/>
    <property type="evidence" value="ECO:0007669"/>
    <property type="project" value="InterPro"/>
</dbReference>
<dbReference type="GeneID" id="97401581"/>
<comment type="catalytic activity">
    <reaction evidence="1">
        <text>ATP + protein L-histidine = ADP + protein N-phospho-L-histidine.</text>
        <dbReference type="EC" id="2.7.13.3"/>
    </reaction>
</comment>
<evidence type="ECO:0000256" key="9">
    <source>
        <dbReference type="ARBA" id="ARBA00023012"/>
    </source>
</evidence>
<dbReference type="CDD" id="cd00082">
    <property type="entry name" value="HisKA"/>
    <property type="match status" value="1"/>
</dbReference>
<dbReference type="GO" id="GO:0005886">
    <property type="term" value="C:plasma membrane"/>
    <property type="evidence" value="ECO:0007669"/>
    <property type="project" value="UniProtKB-SubCell"/>
</dbReference>
<gene>
    <name evidence="14" type="ORF">STRTUCAR8_03364</name>
</gene>
<evidence type="ECO:0000256" key="4">
    <source>
        <dbReference type="ARBA" id="ARBA00022553"/>
    </source>
</evidence>
<dbReference type="EC" id="2.7.13.3" evidence="3"/>
<dbReference type="RefSeq" id="WP_006377054.1">
    <property type="nucleotide sequence ID" value="NZ_AEJB01000263.1"/>
</dbReference>
<name>L7FAY2_STRT8</name>
<feature type="region of interest" description="Disordered" evidence="10">
    <location>
        <begin position="669"/>
        <end position="701"/>
    </location>
</feature>
<dbReference type="SMART" id="SM00388">
    <property type="entry name" value="HisKA"/>
    <property type="match status" value="1"/>
</dbReference>
<evidence type="ECO:0000256" key="10">
    <source>
        <dbReference type="SAM" id="MobiDB-lite"/>
    </source>
</evidence>
<evidence type="ECO:0000313" key="14">
    <source>
        <dbReference type="EMBL" id="ELP67820.1"/>
    </source>
</evidence>
<keyword evidence="6 11" id="KW-0812">Transmembrane</keyword>
<dbReference type="PATRIC" id="fig|698760.3.peg.3442"/>
<keyword evidence="9" id="KW-0902">Two-component regulatory system</keyword>
<dbReference type="SMART" id="SM00304">
    <property type="entry name" value="HAMP"/>
    <property type="match status" value="1"/>
</dbReference>
<dbReference type="InterPro" id="IPR036890">
    <property type="entry name" value="HATPase_C_sf"/>
</dbReference>
<dbReference type="InterPro" id="IPR003661">
    <property type="entry name" value="HisK_dim/P_dom"/>
</dbReference>
<dbReference type="Pfam" id="PF00672">
    <property type="entry name" value="HAMP"/>
    <property type="match status" value="1"/>
</dbReference>
<dbReference type="SMART" id="SM00387">
    <property type="entry name" value="HATPase_c"/>
    <property type="match status" value="1"/>
</dbReference>
<feature type="domain" description="HAMP" evidence="13">
    <location>
        <begin position="402"/>
        <end position="456"/>
    </location>
</feature>
<feature type="compositionally biased region" description="Basic and acidic residues" evidence="10">
    <location>
        <begin position="685"/>
        <end position="701"/>
    </location>
</feature>
<dbReference type="InterPro" id="IPR005467">
    <property type="entry name" value="His_kinase_dom"/>
</dbReference>
<dbReference type="AlphaFoldDB" id="L7FAY2"/>
<proteinExistence type="predicted"/>
<evidence type="ECO:0000256" key="5">
    <source>
        <dbReference type="ARBA" id="ARBA00022679"/>
    </source>
</evidence>
<dbReference type="Proteomes" id="UP000010931">
    <property type="component" value="Unassembled WGS sequence"/>
</dbReference>
<keyword evidence="5" id="KW-0808">Transferase</keyword>
<organism evidence="14 15">
    <name type="scientific">Streptomyces turgidiscabies (strain Car8)</name>
    <dbReference type="NCBI Taxonomy" id="698760"/>
    <lineage>
        <taxon>Bacteria</taxon>
        <taxon>Bacillati</taxon>
        <taxon>Actinomycetota</taxon>
        <taxon>Actinomycetes</taxon>
        <taxon>Kitasatosporales</taxon>
        <taxon>Streptomycetaceae</taxon>
        <taxon>Streptomyces</taxon>
    </lineage>
</organism>
<dbReference type="FunFam" id="3.30.565.10:FF:000006">
    <property type="entry name" value="Sensor histidine kinase WalK"/>
    <property type="match status" value="1"/>
</dbReference>
<evidence type="ECO:0000256" key="7">
    <source>
        <dbReference type="ARBA" id="ARBA00022777"/>
    </source>
</evidence>
<keyword evidence="7 14" id="KW-0418">Kinase</keyword>
<evidence type="ECO:0000259" key="13">
    <source>
        <dbReference type="PROSITE" id="PS50885"/>
    </source>
</evidence>
<dbReference type="Pfam" id="PF02518">
    <property type="entry name" value="HATPase_c"/>
    <property type="match status" value="1"/>
</dbReference>
<dbReference type="PROSITE" id="PS50885">
    <property type="entry name" value="HAMP"/>
    <property type="match status" value="1"/>
</dbReference>
<dbReference type="InterPro" id="IPR050736">
    <property type="entry name" value="Sensor_HK_Regulatory"/>
</dbReference>
<dbReference type="Pfam" id="PF00512">
    <property type="entry name" value="HisKA"/>
    <property type="match status" value="1"/>
</dbReference>
<dbReference type="CDD" id="cd00075">
    <property type="entry name" value="HATPase"/>
    <property type="match status" value="1"/>
</dbReference>
<comment type="caution">
    <text evidence="14">The sequence shown here is derived from an EMBL/GenBank/DDBJ whole genome shotgun (WGS) entry which is preliminary data.</text>
</comment>
<protein>
    <recommendedName>
        <fullName evidence="3">histidine kinase</fullName>
        <ecNumber evidence="3">2.7.13.3</ecNumber>
    </recommendedName>
</protein>
<dbReference type="InterPro" id="IPR036097">
    <property type="entry name" value="HisK_dim/P_sf"/>
</dbReference>
<sequence length="701" mass="73399">MRRPERKGRAGGVPGTRLPLRKSLAGRLLTVTALVASCSVAATAWLAVQTTSVAIRQEQGQNLQSDAKIYDTLLGYAATHPDWDGVDTTVRELARESGRRIVLTTPGRRPFVDSADSRATDGGSAAVSLAPQPSAVVDALSVDTVLVPGAAGAGAGVDSVDPRAVGPFRLPPKERAALRKASAGRVQCLNKMGIAADVVDTPGGRPRVQFVSDETEGGTASVTDRDMDAKCLAAYPVGPTPTEQKALRALNQLADACLKRQDRTPVKLNLDLSWDRSHIYGRDDAASDLEGLSKREAAALAAKKAEDAATAERKAAAGGAFDYIPGEVRDSGYDRAVASCVVSARREQLTAYVAESALLFIDGPGAAGVPGFDLSRANTARIAGVTALVLALTVGASVLAGARLVRPLHALTGAAQRMRDGLDAAPVPVRVVSDNEIGRLTAAFNDMAAHRARLEEQRKVMVSDVAHELRTPLSNIRGWLEAAHDGLAVPDPAFVSSLLEEAVQLQHLINDLQDLGAADAGALRLHRKPVRIDELLGQVASAHQGLAEKAGVALTVQEPPPGAPRPPLLDADPVRLRQAVSNLLSNAVRHTPAGGAVTLRSYVTEAGGDLAVEVSDTGSGIPAGDLPYVFDRFWRAEKSRNRSTGGSGLGLAIVLKLAEAHGGTVEVASTEGEGATFTLRLPTAEPEKAQKPEKPERPGRP</sequence>
<comment type="subcellular location">
    <subcellularLocation>
        <location evidence="2">Cell membrane</location>
    </subcellularLocation>
</comment>
<keyword evidence="8 11" id="KW-1133">Transmembrane helix</keyword>
<dbReference type="Gene3D" id="6.10.340.10">
    <property type="match status" value="1"/>
</dbReference>